<sequence>MIDQRWIHRYLRQIDGPPWSSKSSCNEYVVKTDKPTARIYRNYEATVTSLGVSARCFRETVTFQCGGRGVPELSKRKMGTAQPVTFHGRGLSSLQARGRPARVYTGGKAALPSQPPGGACLVMDGMPILNQCLGKKGGRSFSNQRRLDMIRLLLALSILALSCSGGKVLVYPVDGSHWVNMNVLIEEMHTRGHSITVIRRNSSWFIADNSPFYSSITLPNEINESGDFLDEYLWKTLEIERGHSSALSFLKLQADLFSMLSKAHHLGCNMLTFILEDKKLVKKLKDEQYDLLLTDPAIAGGVVLAHYLKLPLVLNVRWTTSGEGHLLIAPSPLSYVPFPGTGNTDTMSFSQRVKNILFHSLMFIVNRYMVDPHYDVLIEKYLDEKKDIVSLTQAADLWLMRMDFVFDFPRPTMPNIVYMGGFQCKPSKPLPIDLEAFVQSSGDHGFIIMSLGTLVKNLPMDMTNEIAAVFARLPQKVIWRHLGPRPSTVGNNTLIVVWIPQNDLLGHPKIKGFVAHGGTNGVQEAIYHGVPILGMPLFFDQFDNLIRVQEKGAGIILRLSEINGHTFGQALQELVSNASYRTDMQRISRLHRDQPMRPLETAMFWIEHVMRHKGAKHLRSESFNMSWYSYHSVDVFLVLLFVSTVFVLTTVAFIKYVCCRICCKRKLKKE</sequence>
<dbReference type="FunFam" id="3.40.50.2000:FF:000021">
    <property type="entry name" value="UDP-glucuronosyltransferase"/>
    <property type="match status" value="1"/>
</dbReference>
<gene>
    <name evidence="5" type="ORF">E1301_Tti019305</name>
</gene>
<dbReference type="AlphaFoldDB" id="A0A5A9PCQ1"/>
<evidence type="ECO:0000313" key="6">
    <source>
        <dbReference type="Proteomes" id="UP000324632"/>
    </source>
</evidence>
<keyword evidence="4" id="KW-0812">Transmembrane</keyword>
<keyword evidence="3 5" id="KW-0808">Transferase</keyword>
<accession>A0A5A9PCQ1</accession>
<comment type="similarity">
    <text evidence="1">Belongs to the UDP-glycosyltransferase family.</text>
</comment>
<evidence type="ECO:0000256" key="1">
    <source>
        <dbReference type="ARBA" id="ARBA00009995"/>
    </source>
</evidence>
<dbReference type="Proteomes" id="UP000324632">
    <property type="component" value="Chromosome 7"/>
</dbReference>
<evidence type="ECO:0000256" key="3">
    <source>
        <dbReference type="ARBA" id="ARBA00022679"/>
    </source>
</evidence>
<keyword evidence="4" id="KW-0472">Membrane</keyword>
<keyword evidence="4" id="KW-1133">Transmembrane helix</keyword>
<dbReference type="InterPro" id="IPR050271">
    <property type="entry name" value="UDP-glycosyltransferase"/>
</dbReference>
<evidence type="ECO:0000256" key="4">
    <source>
        <dbReference type="SAM" id="Phobius"/>
    </source>
</evidence>
<dbReference type="InterPro" id="IPR035595">
    <property type="entry name" value="UDP_glycos_trans_CS"/>
</dbReference>
<name>A0A5A9PCQ1_9TELE</name>
<dbReference type="CDD" id="cd03784">
    <property type="entry name" value="GT1_Gtf-like"/>
    <property type="match status" value="1"/>
</dbReference>
<proteinExistence type="inferred from homology"/>
<keyword evidence="2" id="KW-0328">Glycosyltransferase</keyword>
<evidence type="ECO:0000313" key="5">
    <source>
        <dbReference type="EMBL" id="KAA0718437.1"/>
    </source>
</evidence>
<dbReference type="Pfam" id="PF00201">
    <property type="entry name" value="UDPGT"/>
    <property type="match status" value="1"/>
</dbReference>
<protein>
    <submittedName>
        <fullName evidence="5">UDP-glucuronosyltransferase 2A3</fullName>
    </submittedName>
</protein>
<dbReference type="FunFam" id="3.40.50.2000:FF:000203">
    <property type="entry name" value="UDP-glucuronosyltransferase"/>
    <property type="match status" value="1"/>
</dbReference>
<keyword evidence="6" id="KW-1185">Reference proteome</keyword>
<comment type="caution">
    <text evidence="5">The sequence shown here is derived from an EMBL/GenBank/DDBJ whole genome shotgun (WGS) entry which is preliminary data.</text>
</comment>
<dbReference type="Gene3D" id="3.40.50.2000">
    <property type="entry name" value="Glycogen Phosphorylase B"/>
    <property type="match status" value="1"/>
</dbReference>
<dbReference type="SUPFAM" id="SSF53756">
    <property type="entry name" value="UDP-Glycosyltransferase/glycogen phosphorylase"/>
    <property type="match status" value="1"/>
</dbReference>
<dbReference type="PROSITE" id="PS00375">
    <property type="entry name" value="UDPGT"/>
    <property type="match status" value="1"/>
</dbReference>
<dbReference type="PANTHER" id="PTHR48043">
    <property type="entry name" value="EG:EG0003.4 PROTEIN-RELATED"/>
    <property type="match status" value="1"/>
</dbReference>
<organism evidence="5 6">
    <name type="scientific">Triplophysa tibetana</name>
    <dbReference type="NCBI Taxonomy" id="1572043"/>
    <lineage>
        <taxon>Eukaryota</taxon>
        <taxon>Metazoa</taxon>
        <taxon>Chordata</taxon>
        <taxon>Craniata</taxon>
        <taxon>Vertebrata</taxon>
        <taxon>Euteleostomi</taxon>
        <taxon>Actinopterygii</taxon>
        <taxon>Neopterygii</taxon>
        <taxon>Teleostei</taxon>
        <taxon>Ostariophysi</taxon>
        <taxon>Cypriniformes</taxon>
        <taxon>Nemacheilidae</taxon>
        <taxon>Triplophysa</taxon>
    </lineage>
</organism>
<reference evidence="5 6" key="1">
    <citation type="journal article" date="2019" name="Mol. Ecol. Resour.">
        <title>Chromosome-level genome assembly of Triplophysa tibetana, a fish adapted to the harsh high-altitude environment of the Tibetan Plateau.</title>
        <authorList>
            <person name="Yang X."/>
            <person name="Liu H."/>
            <person name="Ma Z."/>
            <person name="Zou Y."/>
            <person name="Zou M."/>
            <person name="Mao Y."/>
            <person name="Li X."/>
            <person name="Wang H."/>
            <person name="Chen T."/>
            <person name="Wang W."/>
            <person name="Yang R."/>
        </authorList>
    </citation>
    <scope>NUCLEOTIDE SEQUENCE [LARGE SCALE GENOMIC DNA]</scope>
    <source>
        <strain evidence="5">TTIB1903HZAU</strain>
        <tissue evidence="5">Muscle</tissue>
    </source>
</reference>
<dbReference type="PANTHER" id="PTHR48043:SF63">
    <property type="entry name" value="UDP GLUCURONOSYLTRANSFERASE 5 FAMILY, POLYPEPTIDE F1-RELATED"/>
    <property type="match status" value="1"/>
</dbReference>
<dbReference type="EMBL" id="SOYY01000007">
    <property type="protein sequence ID" value="KAA0718437.1"/>
    <property type="molecule type" value="Genomic_DNA"/>
</dbReference>
<evidence type="ECO:0000256" key="2">
    <source>
        <dbReference type="ARBA" id="ARBA00022676"/>
    </source>
</evidence>
<feature type="transmembrane region" description="Helical" evidence="4">
    <location>
        <begin position="635"/>
        <end position="658"/>
    </location>
</feature>
<dbReference type="InterPro" id="IPR002213">
    <property type="entry name" value="UDP_glucos_trans"/>
</dbReference>
<dbReference type="GO" id="GO:0008194">
    <property type="term" value="F:UDP-glycosyltransferase activity"/>
    <property type="evidence" value="ECO:0007669"/>
    <property type="project" value="InterPro"/>
</dbReference>